<dbReference type="Proteomes" id="UP000267606">
    <property type="component" value="Unassembled WGS sequence"/>
</dbReference>
<dbReference type="EMBL" id="UZAJ01040363">
    <property type="protein sequence ID" value="VDP14515.1"/>
    <property type="molecule type" value="Genomic_DNA"/>
</dbReference>
<gene>
    <name evidence="1" type="ORF">OFLC_LOCUS13730</name>
</gene>
<organism evidence="3">
    <name type="scientific">Onchocerca flexuosa</name>
    <dbReference type="NCBI Taxonomy" id="387005"/>
    <lineage>
        <taxon>Eukaryota</taxon>
        <taxon>Metazoa</taxon>
        <taxon>Ecdysozoa</taxon>
        <taxon>Nematoda</taxon>
        <taxon>Chromadorea</taxon>
        <taxon>Rhabditida</taxon>
        <taxon>Spirurina</taxon>
        <taxon>Spiruromorpha</taxon>
        <taxon>Filarioidea</taxon>
        <taxon>Onchocercidae</taxon>
        <taxon>Onchocerca</taxon>
    </lineage>
</organism>
<name>A0A183I1W8_9BILA</name>
<reference evidence="3" key="1">
    <citation type="submission" date="2016-06" db="UniProtKB">
        <authorList>
            <consortium name="WormBaseParasite"/>
        </authorList>
    </citation>
    <scope>IDENTIFICATION</scope>
</reference>
<evidence type="ECO:0000313" key="3">
    <source>
        <dbReference type="WBParaSite" id="OFLC_0001373101-mRNA-1"/>
    </source>
</evidence>
<reference evidence="1 2" key="2">
    <citation type="submission" date="2018-11" db="EMBL/GenBank/DDBJ databases">
        <authorList>
            <consortium name="Pathogen Informatics"/>
        </authorList>
    </citation>
    <scope>NUCLEOTIDE SEQUENCE [LARGE SCALE GENOMIC DNA]</scope>
</reference>
<dbReference type="AlphaFoldDB" id="A0A183I1W8"/>
<dbReference type="WBParaSite" id="OFLC_0001373101-mRNA-1">
    <property type="protein sequence ID" value="OFLC_0001373101-mRNA-1"/>
    <property type="gene ID" value="OFLC_0001373101"/>
</dbReference>
<protein>
    <submittedName>
        <fullName evidence="3">Transcriptional regulator</fullName>
    </submittedName>
</protein>
<sequence length="30" mass="3300">MVRAVVLKADSASCIKEEIRGYLTGYAQQV</sequence>
<accession>A0A183I1W8</accession>
<keyword evidence="2" id="KW-1185">Reference proteome</keyword>
<evidence type="ECO:0000313" key="2">
    <source>
        <dbReference type="Proteomes" id="UP000267606"/>
    </source>
</evidence>
<evidence type="ECO:0000313" key="1">
    <source>
        <dbReference type="EMBL" id="VDP14515.1"/>
    </source>
</evidence>
<proteinExistence type="predicted"/>